<evidence type="ECO:0000256" key="6">
    <source>
        <dbReference type="PROSITE-ProRule" id="PRU00221"/>
    </source>
</evidence>
<evidence type="ECO:0000256" key="7">
    <source>
        <dbReference type="SAM" id="MobiDB-lite"/>
    </source>
</evidence>
<dbReference type="OrthoDB" id="30195at2759"/>
<keyword evidence="10" id="KW-1185">Reference proteome</keyword>
<evidence type="ECO:0000256" key="4">
    <source>
        <dbReference type="ARBA" id="ARBA00023242"/>
    </source>
</evidence>
<dbReference type="InterPro" id="IPR001680">
    <property type="entry name" value="WD40_rpt"/>
</dbReference>
<dbReference type="Proteomes" id="UP000284842">
    <property type="component" value="Unassembled WGS sequence"/>
</dbReference>
<feature type="compositionally biased region" description="Polar residues" evidence="7">
    <location>
        <begin position="649"/>
        <end position="659"/>
    </location>
</feature>
<keyword evidence="3" id="KW-0677">Repeat</keyword>
<comment type="caution">
    <text evidence="9">The sequence shown here is derived from an EMBL/GenBank/DDBJ whole genome shotgun (WGS) entry which is preliminary data.</text>
</comment>
<feature type="repeat" description="WD" evidence="6">
    <location>
        <begin position="243"/>
        <end position="284"/>
    </location>
</feature>
<feature type="repeat" description="WD" evidence="6">
    <location>
        <begin position="147"/>
        <end position="189"/>
    </location>
</feature>
<keyword evidence="2 6" id="KW-0853">WD repeat</keyword>
<feature type="compositionally biased region" description="Acidic residues" evidence="7">
    <location>
        <begin position="677"/>
        <end position="747"/>
    </location>
</feature>
<dbReference type="InterPro" id="IPR036322">
    <property type="entry name" value="WD40_repeat_dom_sf"/>
</dbReference>
<dbReference type="EMBL" id="NHTK01006113">
    <property type="protein sequence ID" value="PPQ63713.1"/>
    <property type="molecule type" value="Genomic_DNA"/>
</dbReference>
<reference evidence="9 10" key="1">
    <citation type="journal article" date="2018" name="Evol. Lett.">
        <title>Horizontal gene cluster transfer increased hallucinogenic mushroom diversity.</title>
        <authorList>
            <person name="Reynolds H.T."/>
            <person name="Vijayakumar V."/>
            <person name="Gluck-Thaler E."/>
            <person name="Korotkin H.B."/>
            <person name="Matheny P.B."/>
            <person name="Slot J.C."/>
        </authorList>
    </citation>
    <scope>NUCLEOTIDE SEQUENCE [LARGE SCALE GENOMIC DNA]</scope>
    <source>
        <strain evidence="9 10">2629</strain>
    </source>
</reference>
<feature type="compositionally biased region" description="Polar residues" evidence="7">
    <location>
        <begin position="90"/>
        <end position="100"/>
    </location>
</feature>
<dbReference type="STRING" id="181874.A0A409VA53"/>
<dbReference type="FunCoup" id="A0A409VA53">
    <property type="interactions" value="491"/>
</dbReference>
<evidence type="ECO:0000256" key="2">
    <source>
        <dbReference type="ARBA" id="ARBA00022574"/>
    </source>
</evidence>
<evidence type="ECO:0000256" key="5">
    <source>
        <dbReference type="ARBA" id="ARBA00038335"/>
    </source>
</evidence>
<keyword evidence="4" id="KW-0539">Nucleus</keyword>
<sequence length="747" mass="80511">MASTRKAKATKSRPESTSALAQNGISSSSSLNSLFSAFSPDTSLFAVATLAVDRHRLRIYNTSTAAAVAEYTVENGQITSFTWGVLSLSKSSPQQDGSSPSKRKKKKVDNASSASESLDQVVVLGLSTGTILVFSPSQAKVVRKLSHHASTSAITSITFDPSKPTLVFSSTADSVIQTWDLEKDALVDNWKNDSRIPFTTVSIRPSSKDDKRFFVAAHHEIRLFSTSTTVHGEGEKPVQVASYTGHASSVKSIQWSSSSKFLSSAEGDRFIYLWDSDTATTNARPSASISLDADVRKSHCLTETSDKTVLATLSSSNKIFVVPIPDPLPKTVDTRQNTSTTPTLLPRATVSDLSKPSAIDAPILDLVLSKDKRTLLIARWVKGVRPVFDSIRYKDEDGEFIRNIMLEEVSTSIIENESQQLPVNKRYVEPTSLGVTSGLDIDQEDIDEFSAAQRDIDGALQVDLAQLSLGQRLAALTPGGPAPSNSDDEDAGAGVQSRKRSQNKDTVVPANSLTRTLIQALHSSDSRLLETCLTHSDPNLIRNTVKRLPPQLAIPLITACVDRLGRGGRGANMKGGGGASSSQRGSGLVTWITTVLTIHTGHLMTIPDLVARLSALHSTLTDRLSLHQSLLTLSGRLDMVLSQIDLRATSSASQGQQNHKPNKKKSTARAVTRYTEGDSESEDEGMDVEVEVDNDDDGSVEDIELGGDSESEEDESGSEEDLEGESEDEGFIDDEAEEADSDEEESD</sequence>
<gene>
    <name evidence="9" type="ORF">CVT24_004293</name>
</gene>
<comment type="similarity">
    <text evidence="5">Belongs to the UTP5 family.</text>
</comment>
<evidence type="ECO:0000256" key="3">
    <source>
        <dbReference type="ARBA" id="ARBA00022737"/>
    </source>
</evidence>
<dbReference type="PANTHER" id="PTHR44267:SF1">
    <property type="entry name" value="WD REPEAT-CONTAINING PROTEIN 43"/>
    <property type="match status" value="1"/>
</dbReference>
<dbReference type="PROSITE" id="PS50294">
    <property type="entry name" value="WD_REPEATS_REGION"/>
    <property type="match status" value="1"/>
</dbReference>
<feature type="compositionally biased region" description="Low complexity" evidence="7">
    <location>
        <begin position="18"/>
        <end position="27"/>
    </location>
</feature>
<dbReference type="InterPro" id="IPR052414">
    <property type="entry name" value="U3_snoRNA-assoc_WDR"/>
</dbReference>
<dbReference type="PROSITE" id="PS00678">
    <property type="entry name" value="WD_REPEATS_1"/>
    <property type="match status" value="1"/>
</dbReference>
<dbReference type="Gene3D" id="2.130.10.10">
    <property type="entry name" value="YVTN repeat-like/Quinoprotein amine dehydrogenase"/>
    <property type="match status" value="2"/>
</dbReference>
<accession>A0A409VA53</accession>
<organism evidence="9 10">
    <name type="scientific">Panaeolus cyanescens</name>
    <dbReference type="NCBI Taxonomy" id="181874"/>
    <lineage>
        <taxon>Eukaryota</taxon>
        <taxon>Fungi</taxon>
        <taxon>Dikarya</taxon>
        <taxon>Basidiomycota</taxon>
        <taxon>Agaricomycotina</taxon>
        <taxon>Agaricomycetes</taxon>
        <taxon>Agaricomycetidae</taxon>
        <taxon>Agaricales</taxon>
        <taxon>Agaricineae</taxon>
        <taxon>Galeropsidaceae</taxon>
        <taxon>Panaeolus</taxon>
    </lineage>
</organism>
<feature type="region of interest" description="Disordered" evidence="7">
    <location>
        <begin position="90"/>
        <end position="111"/>
    </location>
</feature>
<proteinExistence type="inferred from homology"/>
<feature type="region of interest" description="Disordered" evidence="7">
    <location>
        <begin position="649"/>
        <end position="747"/>
    </location>
</feature>
<evidence type="ECO:0000256" key="1">
    <source>
        <dbReference type="ARBA" id="ARBA00004123"/>
    </source>
</evidence>
<dbReference type="PROSITE" id="PS50082">
    <property type="entry name" value="WD_REPEATS_2"/>
    <property type="match status" value="2"/>
</dbReference>
<dbReference type="InterPro" id="IPR007148">
    <property type="entry name" value="SSU_processome_Utp12"/>
</dbReference>
<name>A0A409VA53_9AGAR</name>
<dbReference type="AlphaFoldDB" id="A0A409VA53"/>
<evidence type="ECO:0000259" key="8">
    <source>
        <dbReference type="Pfam" id="PF04003"/>
    </source>
</evidence>
<dbReference type="Pfam" id="PF00400">
    <property type="entry name" value="WD40"/>
    <property type="match status" value="2"/>
</dbReference>
<dbReference type="GO" id="GO:0032040">
    <property type="term" value="C:small-subunit processome"/>
    <property type="evidence" value="ECO:0007669"/>
    <property type="project" value="UniProtKB-ARBA"/>
</dbReference>
<dbReference type="Pfam" id="PF04003">
    <property type="entry name" value="Utp12"/>
    <property type="match status" value="1"/>
</dbReference>
<feature type="domain" description="Small-subunit processome Utp12" evidence="8">
    <location>
        <begin position="525"/>
        <end position="642"/>
    </location>
</feature>
<dbReference type="InterPro" id="IPR015943">
    <property type="entry name" value="WD40/YVTN_repeat-like_dom_sf"/>
</dbReference>
<evidence type="ECO:0000313" key="9">
    <source>
        <dbReference type="EMBL" id="PPQ63713.1"/>
    </source>
</evidence>
<dbReference type="SMART" id="SM00320">
    <property type="entry name" value="WD40"/>
    <property type="match status" value="2"/>
</dbReference>
<feature type="region of interest" description="Disordered" evidence="7">
    <location>
        <begin position="1"/>
        <end position="27"/>
    </location>
</feature>
<dbReference type="GO" id="GO:0000462">
    <property type="term" value="P:maturation of SSU-rRNA from tricistronic rRNA transcript (SSU-rRNA, 5.8S rRNA, LSU-rRNA)"/>
    <property type="evidence" value="ECO:0007669"/>
    <property type="project" value="TreeGrafter"/>
</dbReference>
<dbReference type="InterPro" id="IPR019775">
    <property type="entry name" value="WD40_repeat_CS"/>
</dbReference>
<dbReference type="InParanoid" id="A0A409VA53"/>
<feature type="compositionally biased region" description="Basic residues" evidence="7">
    <location>
        <begin position="1"/>
        <end position="11"/>
    </location>
</feature>
<dbReference type="PANTHER" id="PTHR44267">
    <property type="entry name" value="WD REPEAT-CONTAINING PROTEIN 43"/>
    <property type="match status" value="1"/>
</dbReference>
<evidence type="ECO:0000313" key="10">
    <source>
        <dbReference type="Proteomes" id="UP000284842"/>
    </source>
</evidence>
<protein>
    <recommendedName>
        <fullName evidence="8">Small-subunit processome Utp12 domain-containing protein</fullName>
    </recommendedName>
</protein>
<dbReference type="SUPFAM" id="SSF50978">
    <property type="entry name" value="WD40 repeat-like"/>
    <property type="match status" value="1"/>
</dbReference>
<feature type="region of interest" description="Disordered" evidence="7">
    <location>
        <begin position="475"/>
        <end position="509"/>
    </location>
</feature>
<comment type="subcellular location">
    <subcellularLocation>
        <location evidence="1">Nucleus</location>
    </subcellularLocation>
</comment>